<dbReference type="GO" id="GO:0015937">
    <property type="term" value="P:coenzyme A biosynthetic process"/>
    <property type="evidence" value="ECO:0007669"/>
    <property type="project" value="UniProtKB-ARBA"/>
</dbReference>
<sequence length="218" mass="24193">MKSKKLTFLILSGPTKEYIDPVRFISNESSGKMGNALAQAALKRKCDVIFISGPSSVFSNNIKLIKVTTALEMFKEAKLNFKKADIVISAAAITDYCPVITYKRKIKKNKAEMLIKLKRNPDIIGYCGKNKKNQVVAGFALETENLIDNARLKLKSKKLDLITANGKESLGSDSATMYIINVDGVLEIKNKNKKIIAEKIIGETIRMFKNIESGKKIS</sequence>
<dbReference type="AlphaFoldDB" id="A0A1E5IJW5"/>
<dbReference type="InterPro" id="IPR035929">
    <property type="entry name" value="CoaB-like_sf"/>
</dbReference>
<accession>A0A1E5IJW5</accession>
<dbReference type="Proteomes" id="UP000095237">
    <property type="component" value="Unassembled WGS sequence"/>
</dbReference>
<dbReference type="Pfam" id="PF04127">
    <property type="entry name" value="DFP"/>
    <property type="match status" value="1"/>
</dbReference>
<protein>
    <recommendedName>
        <fullName evidence="1">DNA/pantothenate metabolism flavoprotein C-terminal domain-containing protein</fullName>
    </recommendedName>
</protein>
<evidence type="ECO:0000313" key="2">
    <source>
        <dbReference type="EMBL" id="OEG70802.1"/>
    </source>
</evidence>
<organism evidence="2 3">
    <name type="scientific">Endomicrobium trichonymphae</name>
    <dbReference type="NCBI Taxonomy" id="1408204"/>
    <lineage>
        <taxon>Bacteria</taxon>
        <taxon>Pseudomonadati</taxon>
        <taxon>Elusimicrobiota</taxon>
        <taxon>Endomicrobiia</taxon>
        <taxon>Endomicrobiales</taxon>
        <taxon>Endomicrobiaceae</taxon>
        <taxon>Candidatus Endomicrobiellum</taxon>
    </lineage>
</organism>
<comment type="caution">
    <text evidence="2">The sequence shown here is derived from an EMBL/GenBank/DDBJ whole genome shotgun (WGS) entry which is preliminary data.</text>
</comment>
<dbReference type="InterPro" id="IPR007085">
    <property type="entry name" value="DNA/pantothenate-metab_flavo_C"/>
</dbReference>
<dbReference type="SUPFAM" id="SSF102645">
    <property type="entry name" value="CoaB-like"/>
    <property type="match status" value="1"/>
</dbReference>
<dbReference type="EMBL" id="LNVX01000291">
    <property type="protein sequence ID" value="OEG70802.1"/>
    <property type="molecule type" value="Genomic_DNA"/>
</dbReference>
<name>A0A1E5IJW5_ENDTX</name>
<gene>
    <name evidence="2" type="ORF">ATZ36_17695</name>
</gene>
<proteinExistence type="predicted"/>
<feature type="domain" description="DNA/pantothenate metabolism flavoprotein C-terminal" evidence="1">
    <location>
        <begin position="7"/>
        <end position="204"/>
    </location>
</feature>
<keyword evidence="3" id="KW-1185">Reference proteome</keyword>
<dbReference type="Gene3D" id="3.40.50.10300">
    <property type="entry name" value="CoaB-like"/>
    <property type="match status" value="1"/>
</dbReference>
<reference evidence="2 3" key="1">
    <citation type="submission" date="2015-11" db="EMBL/GenBank/DDBJ databases">
        <title>Evidence for parallel genomic evolution in an endosymbiosis of termite gut flagellates.</title>
        <authorList>
            <person name="Zheng H."/>
        </authorList>
    </citation>
    <scope>NUCLEOTIDE SEQUENCE [LARGE SCALE GENOMIC DNA]</scope>
    <source>
        <strain evidence="2 3">CET450</strain>
    </source>
</reference>
<evidence type="ECO:0000313" key="3">
    <source>
        <dbReference type="Proteomes" id="UP000095237"/>
    </source>
</evidence>
<evidence type="ECO:0000259" key="1">
    <source>
        <dbReference type="Pfam" id="PF04127"/>
    </source>
</evidence>
<dbReference type="GO" id="GO:0003824">
    <property type="term" value="F:catalytic activity"/>
    <property type="evidence" value="ECO:0007669"/>
    <property type="project" value="UniProtKB-ARBA"/>
</dbReference>